<name>A0ABN1BWN9_9DEIO</name>
<dbReference type="Pfam" id="PF00106">
    <property type="entry name" value="adh_short"/>
    <property type="match status" value="1"/>
</dbReference>
<gene>
    <name evidence="7" type="ORF">GCM10008937_13600</name>
</gene>
<dbReference type="InterPro" id="IPR057326">
    <property type="entry name" value="KR_dom"/>
</dbReference>
<keyword evidence="5" id="KW-0732">Signal</keyword>
<dbReference type="PANTHER" id="PTHR44196:SF1">
    <property type="entry name" value="DEHYDROGENASE_REDUCTASE SDR FAMILY MEMBER 7B"/>
    <property type="match status" value="1"/>
</dbReference>
<dbReference type="EMBL" id="BAAADB010000011">
    <property type="protein sequence ID" value="GAA0507040.1"/>
    <property type="molecule type" value="Genomic_DNA"/>
</dbReference>
<dbReference type="PANTHER" id="PTHR44196">
    <property type="entry name" value="DEHYDROGENASE/REDUCTASE SDR FAMILY MEMBER 7B"/>
    <property type="match status" value="1"/>
</dbReference>
<comment type="caution">
    <text evidence="7">The sequence shown here is derived from an EMBL/GenBank/DDBJ whole genome shotgun (WGS) entry which is preliminary data.</text>
</comment>
<evidence type="ECO:0000313" key="8">
    <source>
        <dbReference type="Proteomes" id="UP001500191"/>
    </source>
</evidence>
<comment type="similarity">
    <text evidence="1 3">Belongs to the short-chain dehydrogenases/reductases (SDR) family.</text>
</comment>
<evidence type="ECO:0000256" key="1">
    <source>
        <dbReference type="ARBA" id="ARBA00006484"/>
    </source>
</evidence>
<feature type="chain" id="PRO_5046373714" evidence="5">
    <location>
        <begin position="20"/>
        <end position="345"/>
    </location>
</feature>
<dbReference type="Gene3D" id="3.40.50.720">
    <property type="entry name" value="NAD(P)-binding Rossmann-like Domain"/>
    <property type="match status" value="1"/>
</dbReference>
<evidence type="ECO:0000313" key="7">
    <source>
        <dbReference type="EMBL" id="GAA0507040.1"/>
    </source>
</evidence>
<dbReference type="PROSITE" id="PS00061">
    <property type="entry name" value="ADH_SHORT"/>
    <property type="match status" value="1"/>
</dbReference>
<dbReference type="InterPro" id="IPR036291">
    <property type="entry name" value="NAD(P)-bd_dom_sf"/>
</dbReference>
<evidence type="ECO:0000256" key="3">
    <source>
        <dbReference type="RuleBase" id="RU000363"/>
    </source>
</evidence>
<dbReference type="PRINTS" id="PR00080">
    <property type="entry name" value="SDRFAMILY"/>
</dbReference>
<proteinExistence type="inferred from homology"/>
<evidence type="ECO:0000259" key="6">
    <source>
        <dbReference type="SMART" id="SM00822"/>
    </source>
</evidence>
<feature type="signal peptide" evidence="5">
    <location>
        <begin position="1"/>
        <end position="19"/>
    </location>
</feature>
<reference evidence="7 8" key="1">
    <citation type="journal article" date="2019" name="Int. J. Syst. Evol. Microbiol.">
        <title>The Global Catalogue of Microorganisms (GCM) 10K type strain sequencing project: providing services to taxonomists for standard genome sequencing and annotation.</title>
        <authorList>
            <consortium name="The Broad Institute Genomics Platform"/>
            <consortium name="The Broad Institute Genome Sequencing Center for Infectious Disease"/>
            <person name="Wu L."/>
            <person name="Ma J."/>
        </authorList>
    </citation>
    <scope>NUCLEOTIDE SEQUENCE [LARGE SCALE GENOMIC DNA]</scope>
    <source>
        <strain evidence="7 8">JCM 14368</strain>
    </source>
</reference>
<dbReference type="PRINTS" id="PR00081">
    <property type="entry name" value="GDHRDH"/>
</dbReference>
<dbReference type="InterPro" id="IPR002347">
    <property type="entry name" value="SDR_fam"/>
</dbReference>
<evidence type="ECO:0000256" key="2">
    <source>
        <dbReference type="ARBA" id="ARBA00023002"/>
    </source>
</evidence>
<dbReference type="InterPro" id="IPR020904">
    <property type="entry name" value="Sc_DH/Rdtase_CS"/>
</dbReference>
<dbReference type="Proteomes" id="UP001500191">
    <property type="component" value="Unassembled WGS sequence"/>
</dbReference>
<feature type="domain" description="Ketoreductase" evidence="6">
    <location>
        <begin position="36"/>
        <end position="213"/>
    </location>
</feature>
<feature type="region of interest" description="Disordered" evidence="4">
    <location>
        <begin position="302"/>
        <end position="345"/>
    </location>
</feature>
<protein>
    <submittedName>
        <fullName evidence="7">SDR family oxidoreductase</fullName>
    </submittedName>
</protein>
<keyword evidence="2" id="KW-0560">Oxidoreductase</keyword>
<organism evidence="7 8">
    <name type="scientific">Deinococcus depolymerans</name>
    <dbReference type="NCBI Taxonomy" id="392408"/>
    <lineage>
        <taxon>Bacteria</taxon>
        <taxon>Thermotogati</taxon>
        <taxon>Deinococcota</taxon>
        <taxon>Deinococci</taxon>
        <taxon>Deinococcales</taxon>
        <taxon>Deinococcaceae</taxon>
        <taxon>Deinococcus</taxon>
    </lineage>
</organism>
<accession>A0ABN1BWN9</accession>
<sequence length="345" mass="36035">MAAMRVPTRLLLTAAAALAARRALRSPAGRYDLTGRSVLITGGSRGLGLALARECLSRGANVTLMARTAEDLRRAQERLNAGPRVHTVTGDVRRDGDAARAVQEAVRAHGRLDVLVNNAGIIQIGPEANTTEQDYRDALEVNTLGPLRMVRAARPHLRGGGRVLIVSSVGGRVAIAHLGPYSVSKFASAGLGQALRAELAREGIVVSTVLPGLMRTGSPLNAPVKGQVRREYALIATLAALPVLSLDAAEAARRILNALEAGRAETMIGGPAAVMRAVQGAAPELTASLMAFAARLLPGPAGSDRAVTGRDAEGPLTQGNPMKRAAEGAFNQRRAHGRQPGDRET</sequence>
<evidence type="ECO:0000256" key="4">
    <source>
        <dbReference type="SAM" id="MobiDB-lite"/>
    </source>
</evidence>
<keyword evidence="8" id="KW-1185">Reference proteome</keyword>
<evidence type="ECO:0000256" key="5">
    <source>
        <dbReference type="SAM" id="SignalP"/>
    </source>
</evidence>
<dbReference type="SUPFAM" id="SSF51735">
    <property type="entry name" value="NAD(P)-binding Rossmann-fold domains"/>
    <property type="match status" value="1"/>
</dbReference>
<dbReference type="SMART" id="SM00822">
    <property type="entry name" value="PKS_KR"/>
    <property type="match status" value="1"/>
</dbReference>